<dbReference type="Proteomes" id="UP000272051">
    <property type="component" value="Unassembled WGS sequence"/>
</dbReference>
<evidence type="ECO:0000313" key="13">
    <source>
        <dbReference type="EMBL" id="RLE53044.1"/>
    </source>
</evidence>
<keyword evidence="4 10" id="KW-0255">Endonuclease</keyword>
<evidence type="ECO:0000256" key="4">
    <source>
        <dbReference type="ARBA" id="ARBA00022759"/>
    </source>
</evidence>
<comment type="similarity">
    <text evidence="10">Belongs to the XPG/RAD2 endonuclease family. FEN1 subfamily.</text>
</comment>
<evidence type="ECO:0000259" key="12">
    <source>
        <dbReference type="SMART" id="SM00485"/>
    </source>
</evidence>
<dbReference type="AlphaFoldDB" id="A0A497F0B6"/>
<evidence type="ECO:0000256" key="6">
    <source>
        <dbReference type="ARBA" id="ARBA00022801"/>
    </source>
</evidence>
<feature type="binding site" evidence="10">
    <location>
        <position position="176"/>
    </location>
    <ligand>
        <name>Mg(2+)</name>
        <dbReference type="ChEBI" id="CHEBI:18420"/>
        <label>2</label>
    </ligand>
</feature>
<evidence type="ECO:0000259" key="11">
    <source>
        <dbReference type="SMART" id="SM00484"/>
    </source>
</evidence>
<dbReference type="FunFam" id="3.40.50.1010:FF:000016">
    <property type="entry name" value="Flap endonuclease 1"/>
    <property type="match status" value="1"/>
</dbReference>
<feature type="domain" description="XPG N-terminal" evidence="12">
    <location>
        <begin position="1"/>
        <end position="102"/>
    </location>
</feature>
<keyword evidence="5 10" id="KW-0227">DNA damage</keyword>
<comment type="function">
    <text evidence="10">Structure-specific nuclease with 5'-flap endonuclease and 5'-3' exonuclease activities involved in DNA replication and repair. During DNA replication, cleaves the 5'-overhanging flap structure that is generated by displacement synthesis when DNA polymerase encounters the 5'-end of a downstream Okazaki fragment. Binds the unpaired 3'-DNA end and kinks the DNA to facilitate 5' cleavage specificity. Cleaves one nucleotide into the double-stranded DNA from the junction in flap DNA, leaving a nick for ligation. Also involved in the base excision repair (BER) pathway. Acts as a genome stabilization factor that prevents flaps from equilibrating into structurs that lead to duplications and deletions. Also possesses 5'-3' exonuclease activity on nicked or gapped double-stranded DNA.</text>
</comment>
<dbReference type="InterPro" id="IPR008918">
    <property type="entry name" value="HhH2"/>
</dbReference>
<dbReference type="InterPro" id="IPR029060">
    <property type="entry name" value="PIN-like_dom_sf"/>
</dbReference>
<dbReference type="PANTHER" id="PTHR11081:SF9">
    <property type="entry name" value="FLAP ENDONUCLEASE 1"/>
    <property type="match status" value="1"/>
</dbReference>
<dbReference type="GO" id="GO:0000287">
    <property type="term" value="F:magnesium ion binding"/>
    <property type="evidence" value="ECO:0007669"/>
    <property type="project" value="UniProtKB-UniRule"/>
</dbReference>
<evidence type="ECO:0000256" key="9">
    <source>
        <dbReference type="ARBA" id="ARBA00023204"/>
    </source>
</evidence>
<sequence>MGVDLRELIPEAKPIDLSSLRGRAIAIDAYNALYQFLSIIRQPDGTPLMDSRGRITSHLSGLFYRTINLLEEGLKPIYVFDGKPPEQKEAEIASRLKRKEEYEEKYEEALAKGDLKAAKMYAQATSRLTEEMVNQAKKLLDAMGVPWVQAPSEGEAQAAFIALRGEAWAAVSQDYDSLLFGAPRLIRNLTISGKRKLPRKDVYVEIEPELIELDKLLSELQITREQLIDIAIMLGTDYNPDGVKGIGPKKALKIIKMYGSLKRALDMGVKELEELRHLPIPIDEIKRIFLEPNVSKDYKIVWRPLDPNKVIDVLCREHDFSEERVKNAIERVVKATREISAQRSLDAWFK</sequence>
<dbReference type="Gene3D" id="1.10.150.20">
    <property type="entry name" value="5' to 3' exonuclease, C-terminal subdomain"/>
    <property type="match status" value="1"/>
</dbReference>
<feature type="binding site" evidence="10">
    <location>
        <position position="28"/>
    </location>
    <ligand>
        <name>Mg(2+)</name>
        <dbReference type="ChEBI" id="CHEBI:18420"/>
        <label>1</label>
    </ligand>
</feature>
<name>A0A497F0B6_9CREN</name>
<dbReference type="SMART" id="SM00279">
    <property type="entry name" value="HhH2"/>
    <property type="match status" value="1"/>
</dbReference>
<dbReference type="Gene3D" id="3.40.50.1010">
    <property type="entry name" value="5'-nuclease"/>
    <property type="match status" value="1"/>
</dbReference>
<feature type="binding site" evidence="10">
    <location>
        <position position="155"/>
    </location>
    <ligand>
        <name>Mg(2+)</name>
        <dbReference type="ChEBI" id="CHEBI:18420"/>
        <label>1</label>
    </ligand>
</feature>
<dbReference type="EMBL" id="QMQX01000024">
    <property type="protein sequence ID" value="RLE53044.1"/>
    <property type="molecule type" value="Genomic_DNA"/>
</dbReference>
<dbReference type="EC" id="3.1.-.-" evidence="10"/>
<feature type="binding site" evidence="10">
    <location>
        <position position="237"/>
    </location>
    <ligand>
        <name>Mg(2+)</name>
        <dbReference type="ChEBI" id="CHEBI:18420"/>
        <label>2</label>
    </ligand>
</feature>
<accession>A0A497F0B6</accession>
<keyword evidence="8 10" id="KW-0460">Magnesium</keyword>
<dbReference type="SUPFAM" id="SSF88723">
    <property type="entry name" value="PIN domain-like"/>
    <property type="match status" value="1"/>
</dbReference>
<protein>
    <recommendedName>
        <fullName evidence="10">Flap endonuclease 1</fullName>
        <shortName evidence="10">FEN-1</shortName>
        <ecNumber evidence="10">3.1.-.-</ecNumber>
    </recommendedName>
    <alternativeName>
        <fullName evidence="10">Flap structure-specific endonuclease 1</fullName>
    </alternativeName>
</protein>
<dbReference type="InterPro" id="IPR006084">
    <property type="entry name" value="XPG/Rad2"/>
</dbReference>
<dbReference type="InterPro" id="IPR019973">
    <property type="entry name" value="Flap_endonuc_arc"/>
</dbReference>
<dbReference type="Pfam" id="PF00752">
    <property type="entry name" value="XPG_N"/>
    <property type="match status" value="1"/>
</dbReference>
<dbReference type="GO" id="GO:0006281">
    <property type="term" value="P:DNA repair"/>
    <property type="evidence" value="ECO:0007669"/>
    <property type="project" value="UniProtKB-UniRule"/>
</dbReference>
<evidence type="ECO:0000256" key="3">
    <source>
        <dbReference type="ARBA" id="ARBA00022723"/>
    </source>
</evidence>
<dbReference type="InterPro" id="IPR036279">
    <property type="entry name" value="5-3_exonuclease_C_sf"/>
</dbReference>
<gene>
    <name evidence="10" type="primary">fen</name>
    <name evidence="13" type="ORF">DRJ33_02110</name>
</gene>
<keyword evidence="2 10" id="KW-0540">Nuclease</keyword>
<comment type="caution">
    <text evidence="10">Lacks conserved residue(s) required for the propagation of feature annotation.</text>
</comment>
<dbReference type="SMART" id="SM00484">
    <property type="entry name" value="XPGI"/>
    <property type="match status" value="1"/>
</dbReference>
<proteinExistence type="inferred from homology"/>
<evidence type="ECO:0000256" key="7">
    <source>
        <dbReference type="ARBA" id="ARBA00022839"/>
    </source>
</evidence>
<dbReference type="GO" id="GO:0017108">
    <property type="term" value="F:5'-flap endonuclease activity"/>
    <property type="evidence" value="ECO:0007669"/>
    <property type="project" value="UniProtKB-UniRule"/>
</dbReference>
<dbReference type="InterPro" id="IPR006086">
    <property type="entry name" value="XPG-I_dom"/>
</dbReference>
<evidence type="ECO:0000256" key="2">
    <source>
        <dbReference type="ARBA" id="ARBA00022722"/>
    </source>
</evidence>
<evidence type="ECO:0000256" key="8">
    <source>
        <dbReference type="ARBA" id="ARBA00022842"/>
    </source>
</evidence>
<keyword evidence="3 10" id="KW-0479">Metal-binding</keyword>
<dbReference type="FunFam" id="1.10.150.20:FF:000087">
    <property type="entry name" value="Flap endonuclease 1"/>
    <property type="match status" value="1"/>
</dbReference>
<dbReference type="SMART" id="SM00485">
    <property type="entry name" value="XPGN"/>
    <property type="match status" value="1"/>
</dbReference>
<evidence type="ECO:0000313" key="14">
    <source>
        <dbReference type="Proteomes" id="UP000272051"/>
    </source>
</evidence>
<comment type="cofactor">
    <cofactor evidence="10">
        <name>Mg(2+)</name>
        <dbReference type="ChEBI" id="CHEBI:18420"/>
    </cofactor>
    <text evidence="10">Binds 2 magnesium ions per subunit. They probably participate in the reaction catalyzed by the enzyme. May bind an additional third magnesium ion after substrate binding.</text>
</comment>
<dbReference type="PRINTS" id="PR00853">
    <property type="entry name" value="XPGRADSUPER"/>
</dbReference>
<dbReference type="GO" id="GO:0008409">
    <property type="term" value="F:5'-3' exonuclease activity"/>
    <property type="evidence" value="ECO:0007669"/>
    <property type="project" value="UniProtKB-UniRule"/>
</dbReference>
<dbReference type="PROSITE" id="PS00841">
    <property type="entry name" value="XPG_1"/>
    <property type="match status" value="1"/>
</dbReference>
<keyword evidence="7 10" id="KW-0269">Exonuclease</keyword>
<feature type="binding site" evidence="10">
    <location>
        <position position="81"/>
    </location>
    <ligand>
        <name>Mg(2+)</name>
        <dbReference type="ChEBI" id="CHEBI:18420"/>
        <label>1</label>
    </ligand>
</feature>
<keyword evidence="1 10" id="KW-0235">DNA replication</keyword>
<dbReference type="GO" id="GO:0043137">
    <property type="term" value="P:DNA replication, removal of RNA primer"/>
    <property type="evidence" value="ECO:0007669"/>
    <property type="project" value="UniProtKB-UniRule"/>
</dbReference>
<dbReference type="CDD" id="cd09867">
    <property type="entry name" value="PIN_FEN1"/>
    <property type="match status" value="1"/>
</dbReference>
<feature type="region of interest" description="Interaction with PCNA" evidence="10">
    <location>
        <begin position="341"/>
        <end position="349"/>
    </location>
</feature>
<evidence type="ECO:0000256" key="5">
    <source>
        <dbReference type="ARBA" id="ARBA00022763"/>
    </source>
</evidence>
<feature type="binding site" evidence="10">
    <location>
        <position position="174"/>
    </location>
    <ligand>
        <name>Mg(2+)</name>
        <dbReference type="ChEBI" id="CHEBI:18420"/>
        <label>2</label>
    </ligand>
</feature>
<feature type="domain" description="XPG-I" evidence="11">
    <location>
        <begin position="141"/>
        <end position="222"/>
    </location>
</feature>
<dbReference type="NCBIfam" id="TIGR03674">
    <property type="entry name" value="fen_arch"/>
    <property type="match status" value="1"/>
</dbReference>
<evidence type="ECO:0000256" key="10">
    <source>
        <dbReference type="HAMAP-Rule" id="MF_00614"/>
    </source>
</evidence>
<dbReference type="SUPFAM" id="SSF47807">
    <property type="entry name" value="5' to 3' exonuclease, C-terminal subdomain"/>
    <property type="match status" value="1"/>
</dbReference>
<reference evidence="13 14" key="1">
    <citation type="submission" date="2018-06" db="EMBL/GenBank/DDBJ databases">
        <title>Extensive metabolic versatility and redundancy in microbially diverse, dynamic hydrothermal sediments.</title>
        <authorList>
            <person name="Dombrowski N."/>
            <person name="Teske A."/>
            <person name="Baker B.J."/>
        </authorList>
    </citation>
    <scope>NUCLEOTIDE SEQUENCE [LARGE SCALE GENOMIC DNA]</scope>
    <source>
        <strain evidence="13">B34_G17</strain>
    </source>
</reference>
<feature type="binding site" evidence="10">
    <location>
        <position position="153"/>
    </location>
    <ligand>
        <name>Mg(2+)</name>
        <dbReference type="ChEBI" id="CHEBI:18420"/>
        <label>1</label>
    </ligand>
</feature>
<dbReference type="HAMAP" id="MF_00614">
    <property type="entry name" value="Fen"/>
    <property type="match status" value="1"/>
</dbReference>
<keyword evidence="9 10" id="KW-0234">DNA repair</keyword>
<comment type="subunit">
    <text evidence="10">Interacts with PCNA. PCNA stimulates the nuclease activity without altering cleavage specificity.</text>
</comment>
<dbReference type="GO" id="GO:0003677">
    <property type="term" value="F:DNA binding"/>
    <property type="evidence" value="ECO:0007669"/>
    <property type="project" value="UniProtKB-UniRule"/>
</dbReference>
<comment type="caution">
    <text evidence="13">The sequence shown here is derived from an EMBL/GenBank/DDBJ whole genome shotgun (WGS) entry which is preliminary data.</text>
</comment>
<keyword evidence="6 10" id="KW-0378">Hydrolase</keyword>
<evidence type="ECO:0000256" key="1">
    <source>
        <dbReference type="ARBA" id="ARBA00022705"/>
    </source>
</evidence>
<dbReference type="PANTHER" id="PTHR11081">
    <property type="entry name" value="FLAP ENDONUCLEASE FAMILY MEMBER"/>
    <property type="match status" value="1"/>
</dbReference>
<organism evidence="13 14">
    <name type="scientific">Thermoproteota archaeon</name>
    <dbReference type="NCBI Taxonomy" id="2056631"/>
    <lineage>
        <taxon>Archaea</taxon>
        <taxon>Thermoproteota</taxon>
    </lineage>
</organism>
<dbReference type="InterPro" id="IPR006085">
    <property type="entry name" value="XPG_DNA_repair_N"/>
</dbReference>
<dbReference type="CDD" id="cd09903">
    <property type="entry name" value="H3TH_FEN1-Arc"/>
    <property type="match status" value="1"/>
</dbReference>
<dbReference type="InterPro" id="IPR019974">
    <property type="entry name" value="XPG_CS"/>
</dbReference>
<dbReference type="InterPro" id="IPR023426">
    <property type="entry name" value="Flap_endonuc"/>
</dbReference>
<dbReference type="Pfam" id="PF00867">
    <property type="entry name" value="XPG_I"/>
    <property type="match status" value="1"/>
</dbReference>